<keyword evidence="1" id="KW-0732">Signal</keyword>
<keyword evidence="3" id="KW-1185">Reference proteome</keyword>
<feature type="signal peptide" evidence="1">
    <location>
        <begin position="1"/>
        <end position="24"/>
    </location>
</feature>
<dbReference type="AlphaFoldDB" id="A0A1M6GAA0"/>
<name>A0A1M6GAA0_9FLAO</name>
<reference evidence="2 3" key="1">
    <citation type="submission" date="2016-11" db="EMBL/GenBank/DDBJ databases">
        <authorList>
            <person name="Jaros S."/>
            <person name="Januszkiewicz K."/>
            <person name="Wedrychowicz H."/>
        </authorList>
    </citation>
    <scope>NUCLEOTIDE SEQUENCE [LARGE SCALE GENOMIC DNA]</scope>
    <source>
        <strain evidence="2 3">CGMCC 1.8863</strain>
    </source>
</reference>
<proteinExistence type="predicted"/>
<feature type="chain" id="PRO_5009917665" description="Outer membrane protein beta-barrel domain-containing protein" evidence="1">
    <location>
        <begin position="25"/>
        <end position="253"/>
    </location>
</feature>
<dbReference type="EMBL" id="FQYX01000010">
    <property type="protein sequence ID" value="SHJ06848.1"/>
    <property type="molecule type" value="Genomic_DNA"/>
</dbReference>
<evidence type="ECO:0000256" key="1">
    <source>
        <dbReference type="SAM" id="SignalP"/>
    </source>
</evidence>
<organism evidence="2 3">
    <name type="scientific">Arenibacter nanhaiticus</name>
    <dbReference type="NCBI Taxonomy" id="558155"/>
    <lineage>
        <taxon>Bacteria</taxon>
        <taxon>Pseudomonadati</taxon>
        <taxon>Bacteroidota</taxon>
        <taxon>Flavobacteriia</taxon>
        <taxon>Flavobacteriales</taxon>
        <taxon>Flavobacteriaceae</taxon>
        <taxon>Arenibacter</taxon>
    </lineage>
</organism>
<dbReference type="Gene3D" id="2.40.160.170">
    <property type="match status" value="1"/>
</dbReference>
<gene>
    <name evidence="2" type="ORF">SAMN04487911_11086</name>
</gene>
<evidence type="ECO:0008006" key="4">
    <source>
        <dbReference type="Google" id="ProtNLM"/>
    </source>
</evidence>
<evidence type="ECO:0000313" key="3">
    <source>
        <dbReference type="Proteomes" id="UP000184231"/>
    </source>
</evidence>
<dbReference type="OrthoDB" id="597504at2"/>
<evidence type="ECO:0000313" key="2">
    <source>
        <dbReference type="EMBL" id="SHJ06848.1"/>
    </source>
</evidence>
<accession>A0A1M6GAA0</accession>
<sequence length="253" mass="28893">MKTNQKIKMCLILLALMSVQLFIAQEQQIEAFQEVPIKDLQVSDWSLGFVAGGKSIKNYTIYESGIQVAKSILDGHRLRVDLIYRSSNSGMEGQWGNRSLNLASDIRTLMAAFSYEWFPFSANQNNPNFFRSLKIRGGLWYVNDPKFFYDATLKDEVRWGELVFEQEEIGTVKTNIITNKVQPFLSLGYDPFYIGKKFNLIIEAGANYHGQPSVDMVATNMLTPTSSQAPILENNIKEYQFMPFVQLVMQINL</sequence>
<dbReference type="STRING" id="558155.SAMN04487911_11086"/>
<protein>
    <recommendedName>
        <fullName evidence="4">Outer membrane protein beta-barrel domain-containing protein</fullName>
    </recommendedName>
</protein>
<dbReference type="RefSeq" id="WP_072764289.1">
    <property type="nucleotide sequence ID" value="NZ_FQYX01000010.1"/>
</dbReference>
<dbReference type="Proteomes" id="UP000184231">
    <property type="component" value="Unassembled WGS sequence"/>
</dbReference>